<feature type="signal peptide" evidence="3">
    <location>
        <begin position="1"/>
        <end position="22"/>
    </location>
</feature>
<dbReference type="PANTHER" id="PTHR46708:SF2">
    <property type="entry name" value="FIBRONECTIN TYPE-III DOMAIN-CONTAINING PROTEIN"/>
    <property type="match status" value="1"/>
</dbReference>
<dbReference type="PANTHER" id="PTHR46708">
    <property type="entry name" value="TENASCIN"/>
    <property type="match status" value="1"/>
</dbReference>
<dbReference type="PROSITE" id="PS50853">
    <property type="entry name" value="FN3"/>
    <property type="match status" value="2"/>
</dbReference>
<gene>
    <name evidence="5" type="ORF">HOLleu_15201</name>
</gene>
<feature type="domain" description="Fibronectin type-III" evidence="4">
    <location>
        <begin position="356"/>
        <end position="449"/>
    </location>
</feature>
<keyword evidence="1" id="KW-0677">Repeat</keyword>
<evidence type="ECO:0000256" key="1">
    <source>
        <dbReference type="ARBA" id="ARBA00022737"/>
    </source>
</evidence>
<dbReference type="Gene3D" id="2.60.40.10">
    <property type="entry name" value="Immunoglobulins"/>
    <property type="match status" value="2"/>
</dbReference>
<dbReference type="InterPro" id="IPR036116">
    <property type="entry name" value="FN3_sf"/>
</dbReference>
<evidence type="ECO:0000256" key="3">
    <source>
        <dbReference type="SAM" id="SignalP"/>
    </source>
</evidence>
<dbReference type="EMBL" id="JAIZAY010000006">
    <property type="protein sequence ID" value="KAJ8040800.1"/>
    <property type="molecule type" value="Genomic_DNA"/>
</dbReference>
<sequence length="784" mass="87350">MALTVEIITLLVFTFQETGLSATADEFAPSNVRFEAIDLNLTFKWSPPVAPLLDGENILYTVVRMQKKKANEVVRHCVNISETECHLLPLFDRVKDFGFKEIFFVTSISTVRSNYSGKSYPKGFTNRNVAASAPVVYNTSITTSNITVWIHGPETPFMKRGRNLFLVEEALQQGNFMLHHIYFNSSLTRDNVNDFKKTISEKKSSDGRAEIVYSNLLPYTNYTLKVQSLLNHKFSANVTTFKFQTRQKAPEVGPIVSGVEVKRRYCDFRDIKINWEESASQKPNVALTKYVIEAIDAVTSDTTNITVPASARSVLLRKLIRWHQYNITITSFNSGGRKEGEIETIEKDAYMTKSYKPTIKDIAEVSTFKRVVTWIPPKDHDQCIVGYIIEARSSEGFLAEKVYVVGFNTSSASLHLKKPGRYTIELRPKFNDSIGTNVSTTTAHDVKGPYKMPPDNALRTDLGHRKALIFGGLALLVTIISTGIGIMTKKVFCDTSDLPDLAKIKTMSFRGLRPPGSPPGALRRAPGPTRLKNHSGDDHPVRTVLRKPPEKEIFHATRSLPPNHHIPYSYSNYEDKDDVFQPKSSSTSVLLESRQSIDKDVPIVKKSHEFSSPPILDGAKDNQDQVIDSQKDEASCGLADDPPATVTHAEDKSWSPSLPDGYVAHSFTNKNSALKVYIRKVSESLSSDSGFSSSPNSQCDYVPQSPFANSSTFVYTVNPIPSHLEDSPYVKAEVAGRHGRIPSSSMASDVTGNCPRYNRIDSRQSLNDPYPKGYLTMNSSLPSQ</sequence>
<dbReference type="InterPro" id="IPR050991">
    <property type="entry name" value="ECM_Regulatory_Proteins"/>
</dbReference>
<evidence type="ECO:0000313" key="6">
    <source>
        <dbReference type="Proteomes" id="UP001152320"/>
    </source>
</evidence>
<dbReference type="InterPro" id="IPR003961">
    <property type="entry name" value="FN3_dom"/>
</dbReference>
<feature type="region of interest" description="Disordered" evidence="2">
    <location>
        <begin position="609"/>
        <end position="655"/>
    </location>
</feature>
<evidence type="ECO:0000259" key="4">
    <source>
        <dbReference type="PROSITE" id="PS50853"/>
    </source>
</evidence>
<keyword evidence="6" id="KW-1185">Reference proteome</keyword>
<dbReference type="AlphaFoldDB" id="A0A9Q1HCB3"/>
<feature type="region of interest" description="Disordered" evidence="2">
    <location>
        <begin position="509"/>
        <end position="542"/>
    </location>
</feature>
<feature type="chain" id="PRO_5040490494" description="Fibronectin type-III domain-containing protein" evidence="3">
    <location>
        <begin position="23"/>
        <end position="784"/>
    </location>
</feature>
<evidence type="ECO:0000313" key="5">
    <source>
        <dbReference type="EMBL" id="KAJ8040800.1"/>
    </source>
</evidence>
<accession>A0A9Q1HCB3</accession>
<comment type="caution">
    <text evidence="5">The sequence shown here is derived from an EMBL/GenBank/DDBJ whole genome shotgun (WGS) entry which is preliminary data.</text>
</comment>
<dbReference type="SUPFAM" id="SSF49265">
    <property type="entry name" value="Fibronectin type III"/>
    <property type="match status" value="3"/>
</dbReference>
<dbReference type="Proteomes" id="UP001152320">
    <property type="component" value="Chromosome 6"/>
</dbReference>
<feature type="region of interest" description="Disordered" evidence="2">
    <location>
        <begin position="740"/>
        <end position="784"/>
    </location>
</feature>
<keyword evidence="3" id="KW-0732">Signal</keyword>
<proteinExistence type="predicted"/>
<organism evidence="5 6">
    <name type="scientific">Holothuria leucospilota</name>
    <name type="common">Black long sea cucumber</name>
    <name type="synonym">Mertensiothuria leucospilota</name>
    <dbReference type="NCBI Taxonomy" id="206669"/>
    <lineage>
        <taxon>Eukaryota</taxon>
        <taxon>Metazoa</taxon>
        <taxon>Echinodermata</taxon>
        <taxon>Eleutherozoa</taxon>
        <taxon>Echinozoa</taxon>
        <taxon>Holothuroidea</taxon>
        <taxon>Aspidochirotacea</taxon>
        <taxon>Aspidochirotida</taxon>
        <taxon>Holothuriidae</taxon>
        <taxon>Holothuria</taxon>
    </lineage>
</organism>
<dbReference type="CDD" id="cd00063">
    <property type="entry name" value="FN3"/>
    <property type="match status" value="2"/>
</dbReference>
<feature type="domain" description="Fibronectin type-III" evidence="4">
    <location>
        <begin position="255"/>
        <end position="355"/>
    </location>
</feature>
<evidence type="ECO:0000256" key="2">
    <source>
        <dbReference type="SAM" id="MobiDB-lite"/>
    </source>
</evidence>
<feature type="compositionally biased region" description="Polar residues" evidence="2">
    <location>
        <begin position="742"/>
        <end position="751"/>
    </location>
</feature>
<dbReference type="Pfam" id="PF01108">
    <property type="entry name" value="Tissue_fac"/>
    <property type="match status" value="1"/>
</dbReference>
<protein>
    <recommendedName>
        <fullName evidence="4">Fibronectin type-III domain-containing protein</fullName>
    </recommendedName>
</protein>
<reference evidence="5" key="1">
    <citation type="submission" date="2021-10" db="EMBL/GenBank/DDBJ databases">
        <title>Tropical sea cucumber genome reveals ecological adaptation and Cuvierian tubules defense mechanism.</title>
        <authorList>
            <person name="Chen T."/>
        </authorList>
    </citation>
    <scope>NUCLEOTIDE SEQUENCE</scope>
    <source>
        <strain evidence="5">Nanhai2018</strain>
        <tissue evidence="5">Muscle</tissue>
    </source>
</reference>
<dbReference type="OrthoDB" id="5982258at2759"/>
<feature type="compositionally biased region" description="Basic and acidic residues" evidence="2">
    <location>
        <begin position="618"/>
        <end position="634"/>
    </location>
</feature>
<name>A0A9Q1HCB3_HOLLE</name>
<dbReference type="InterPro" id="IPR013783">
    <property type="entry name" value="Ig-like_fold"/>
</dbReference>